<evidence type="ECO:0000256" key="1">
    <source>
        <dbReference type="SAM" id="SignalP"/>
    </source>
</evidence>
<keyword evidence="3" id="KW-1185">Reference proteome</keyword>
<protein>
    <recommendedName>
        <fullName evidence="4">WD40 repeat protein</fullName>
    </recommendedName>
</protein>
<feature type="signal peptide" evidence="1">
    <location>
        <begin position="1"/>
        <end position="18"/>
    </location>
</feature>
<proteinExistence type="predicted"/>
<dbReference type="Proteomes" id="UP001041814">
    <property type="component" value="Unassembled WGS sequence"/>
</dbReference>
<organism evidence="2 3">
    <name type="scientific">Rubrivivax gelatinosus</name>
    <name type="common">Rhodocyclus gelatinosus</name>
    <name type="synonym">Rhodopseudomonas gelatinosa</name>
    <dbReference type="NCBI Taxonomy" id="28068"/>
    <lineage>
        <taxon>Bacteria</taxon>
        <taxon>Pseudomonadati</taxon>
        <taxon>Pseudomonadota</taxon>
        <taxon>Betaproteobacteria</taxon>
        <taxon>Burkholderiales</taxon>
        <taxon>Sphaerotilaceae</taxon>
        <taxon>Rubrivivax</taxon>
    </lineage>
</organism>
<keyword evidence="1" id="KW-0732">Signal</keyword>
<dbReference type="SUPFAM" id="SSF82171">
    <property type="entry name" value="DPP6 N-terminal domain-like"/>
    <property type="match status" value="1"/>
</dbReference>
<name>A0ABS1E0T2_RUBGE</name>
<dbReference type="Gene3D" id="2.120.10.30">
    <property type="entry name" value="TolB, C-terminal domain"/>
    <property type="match status" value="1"/>
</dbReference>
<dbReference type="EMBL" id="NRRU01000092">
    <property type="protein sequence ID" value="MBK1715021.1"/>
    <property type="molecule type" value="Genomic_DNA"/>
</dbReference>
<dbReference type="PROSITE" id="PS51257">
    <property type="entry name" value="PROKAR_LIPOPROTEIN"/>
    <property type="match status" value="1"/>
</dbReference>
<dbReference type="InterPro" id="IPR011042">
    <property type="entry name" value="6-blade_b-propeller_TolB-like"/>
</dbReference>
<sequence>MRRRTLLAHLLGGALVLAGGGVTGCGGGGEDADPGAGSGTDPGPSGTLVYRNSSETAVVPLAGGTAIGFDPGDHPMVDPGMATSPDGLLLAAQDGDNDGFGFAVFDRGGRLQRVLRFERPFAFVTHHLSFHRGGARLAFSVDEPRSAADDERIARTLLVSWPEARVLGTLDGWEAPTWAGDELIVRDPATGRLRGFDAAGADLGWIGDIVTDPQIAAYDVSADGRHVVWQDGSRILAYERSTGARSVAATREISDLSSPCLSPDGRWLALMTLDQRSATSVFWTTVPHVLPFVPDGAIEVDSARWALDGPIAECRAGIGWLP</sequence>
<feature type="chain" id="PRO_5045676710" description="WD40 repeat protein" evidence="1">
    <location>
        <begin position="19"/>
        <end position="322"/>
    </location>
</feature>
<evidence type="ECO:0000313" key="3">
    <source>
        <dbReference type="Proteomes" id="UP001041814"/>
    </source>
</evidence>
<evidence type="ECO:0000313" key="2">
    <source>
        <dbReference type="EMBL" id="MBK1715021.1"/>
    </source>
</evidence>
<accession>A0ABS1E0T2</accession>
<comment type="caution">
    <text evidence="2">The sequence shown here is derived from an EMBL/GenBank/DDBJ whole genome shotgun (WGS) entry which is preliminary data.</text>
</comment>
<gene>
    <name evidence="2" type="ORF">CKO43_19855</name>
</gene>
<reference evidence="2" key="2">
    <citation type="journal article" date="2020" name="Microorganisms">
        <title>Osmotic Adaptation and Compatible Solute Biosynthesis of Phototrophic Bacteria as Revealed from Genome Analyses.</title>
        <authorList>
            <person name="Imhoff J.F."/>
            <person name="Rahn T."/>
            <person name="Kunzel S."/>
            <person name="Keller A."/>
            <person name="Neulinger S.C."/>
        </authorList>
    </citation>
    <scope>NUCLEOTIDE SEQUENCE</scope>
    <source>
        <strain evidence="2">IM 151</strain>
    </source>
</reference>
<reference evidence="2" key="1">
    <citation type="submission" date="2017-08" db="EMBL/GenBank/DDBJ databases">
        <authorList>
            <person name="Imhoff J.F."/>
            <person name="Rahn T."/>
            <person name="Kuenzel S."/>
            <person name="Neulinger S.C."/>
        </authorList>
    </citation>
    <scope>NUCLEOTIDE SEQUENCE</scope>
    <source>
        <strain evidence="2">IM 151</strain>
    </source>
</reference>
<evidence type="ECO:0008006" key="4">
    <source>
        <dbReference type="Google" id="ProtNLM"/>
    </source>
</evidence>